<evidence type="ECO:0000313" key="4">
    <source>
        <dbReference type="Proteomes" id="UP001353858"/>
    </source>
</evidence>
<organism evidence="3 4">
    <name type="scientific">Aquatica leii</name>
    <dbReference type="NCBI Taxonomy" id="1421715"/>
    <lineage>
        <taxon>Eukaryota</taxon>
        <taxon>Metazoa</taxon>
        <taxon>Ecdysozoa</taxon>
        <taxon>Arthropoda</taxon>
        <taxon>Hexapoda</taxon>
        <taxon>Insecta</taxon>
        <taxon>Pterygota</taxon>
        <taxon>Neoptera</taxon>
        <taxon>Endopterygota</taxon>
        <taxon>Coleoptera</taxon>
        <taxon>Polyphaga</taxon>
        <taxon>Elateriformia</taxon>
        <taxon>Elateroidea</taxon>
        <taxon>Lampyridae</taxon>
        <taxon>Luciolinae</taxon>
        <taxon>Aquatica</taxon>
    </lineage>
</organism>
<comment type="caution">
    <text evidence="3">The sequence shown here is derived from an EMBL/GenBank/DDBJ whole genome shotgun (WGS) entry which is preliminary data.</text>
</comment>
<dbReference type="EMBL" id="JARPUR010000001">
    <property type="protein sequence ID" value="KAK4886740.1"/>
    <property type="molecule type" value="Genomic_DNA"/>
</dbReference>
<protein>
    <recommendedName>
        <fullName evidence="2">MADF domain-containing protein</fullName>
    </recommendedName>
</protein>
<dbReference type="PROSITE" id="PS51029">
    <property type="entry name" value="MADF"/>
    <property type="match status" value="1"/>
</dbReference>
<reference evidence="4" key="1">
    <citation type="submission" date="2023-01" db="EMBL/GenBank/DDBJ databases">
        <title>Key to firefly adult light organ development and bioluminescence: homeobox transcription factors regulate luciferase expression and transportation to peroxisome.</title>
        <authorList>
            <person name="Fu X."/>
        </authorList>
    </citation>
    <scope>NUCLEOTIDE SEQUENCE [LARGE SCALE GENOMIC DNA]</scope>
</reference>
<evidence type="ECO:0000256" key="1">
    <source>
        <dbReference type="SAM" id="MobiDB-lite"/>
    </source>
</evidence>
<name>A0AAN7SSY2_9COLE</name>
<dbReference type="AlphaFoldDB" id="A0AAN7SSY2"/>
<evidence type="ECO:0000259" key="2">
    <source>
        <dbReference type="PROSITE" id="PS51029"/>
    </source>
</evidence>
<dbReference type="SMART" id="SM00595">
    <property type="entry name" value="MADF"/>
    <property type="match status" value="1"/>
</dbReference>
<accession>A0AAN7SSY2</accession>
<dbReference type="PANTHER" id="PTHR12243">
    <property type="entry name" value="MADF DOMAIN TRANSCRIPTION FACTOR"/>
    <property type="match status" value="1"/>
</dbReference>
<dbReference type="InterPro" id="IPR006578">
    <property type="entry name" value="MADF-dom"/>
</dbReference>
<feature type="region of interest" description="Disordered" evidence="1">
    <location>
        <begin position="148"/>
        <end position="179"/>
    </location>
</feature>
<sequence length="247" mass="28668">MEEEAVLIDIIQHYSFLYDKTKSNYKDASKKELAWQTISEAMQRPVEEVQRLWRLLRDRYSKERRITKTTPSGSAAKESQWQFYKAMGFMEKHVTTRKRTTNIKPIDIIKKKRAVDSPQSVGSSEDSNHPWDSFNQIISHDLSEIEEHLEETSNDANNPPNVAEAEIPLPGPSHQSELRETRFKPRDVQVHVQETLSALTNYLQGGRTKNRNAAFGEYVGLSLSEMPTEEQNYKRLKIVEILNEKYN</sequence>
<dbReference type="Pfam" id="PF10545">
    <property type="entry name" value="MADF_DNA_bdg"/>
    <property type="match status" value="1"/>
</dbReference>
<gene>
    <name evidence="3" type="ORF">RN001_003011</name>
</gene>
<evidence type="ECO:0000313" key="3">
    <source>
        <dbReference type="EMBL" id="KAK4886740.1"/>
    </source>
</evidence>
<feature type="domain" description="MADF" evidence="2">
    <location>
        <begin position="6"/>
        <end position="95"/>
    </location>
</feature>
<dbReference type="InterPro" id="IPR039353">
    <property type="entry name" value="TF_Adf1"/>
</dbReference>
<proteinExistence type="predicted"/>
<dbReference type="PANTHER" id="PTHR12243:SF67">
    <property type="entry name" value="COREPRESSOR OF PANGOLIN, ISOFORM A-RELATED"/>
    <property type="match status" value="1"/>
</dbReference>
<feature type="region of interest" description="Disordered" evidence="1">
    <location>
        <begin position="113"/>
        <end position="132"/>
    </location>
</feature>
<dbReference type="Proteomes" id="UP001353858">
    <property type="component" value="Unassembled WGS sequence"/>
</dbReference>
<keyword evidence="4" id="KW-1185">Reference proteome</keyword>